<sequence>MGRWPISSNDSILDCNKDVDPNPSYGYCIAPDCLVEGSCANVDHDDCKATIRCYFEKVLWVFLKETCRRGFIRPVPALLGEGESLDLFELFMVVRDKGGYQVVSEKELWSSVVVELGLDLGLSASVKLIYFKYLSDLEKWLMVRRGGTKLENGNSDCYYYRKNFPCLAELEAKIKDILYGVLRQKSIYDERSGFKSNKPNGNVNVAETAAEKEIKSPKIEKKEHDLHEDVTPIQQNCTETPRDNGKTNQIHVIGDCRSSDAVNVETETDSHGSSRESLFRMLKWVRKTAKHPANPSNGTVPGSSKWKAYASEDALWLQVIKAKDALLNRKDVDKTAEKRLLIQKKVRMHPCIYEDNIDDNHHLSTERICCSRRSNALSKSESVACNNSCPPVQSNQIGSLTTEIGKGLKNQALLNGDLASEMEDNQANEDSVEKPVPVGASFQAVLPEWTGNISDSDSKWLGTRSWPSQHENNKSVSDRNPISRGRLDPCSCQFPGSVECYRFHIAEARMRLKLELGLTFYDWRFHQMGEEISLQWTAEEENRFKELAISSFNNQNQCFWNHSLKWFPMKSRKNLISYYFNVFLLRQRSYQNRVTPNDIDSDGEDVEFGCISGDFGAKAMEVLGSKFVECSENKQFIGI</sequence>
<evidence type="ECO:0000313" key="3">
    <source>
        <dbReference type="EMBL" id="KGN53331.1"/>
    </source>
</evidence>
<reference evidence="3 4" key="1">
    <citation type="journal article" date="2009" name="Nat. Genet.">
        <title>The genome of the cucumber, Cucumis sativus L.</title>
        <authorList>
            <person name="Huang S."/>
            <person name="Li R."/>
            <person name="Zhang Z."/>
            <person name="Li L."/>
            <person name="Gu X."/>
            <person name="Fan W."/>
            <person name="Lucas W.J."/>
            <person name="Wang X."/>
            <person name="Xie B."/>
            <person name="Ni P."/>
            <person name="Ren Y."/>
            <person name="Zhu H."/>
            <person name="Li J."/>
            <person name="Lin K."/>
            <person name="Jin W."/>
            <person name="Fei Z."/>
            <person name="Li G."/>
            <person name="Staub J."/>
            <person name="Kilian A."/>
            <person name="van der Vossen E.A."/>
            <person name="Wu Y."/>
            <person name="Guo J."/>
            <person name="He J."/>
            <person name="Jia Z."/>
            <person name="Ren Y."/>
            <person name="Tian G."/>
            <person name="Lu Y."/>
            <person name="Ruan J."/>
            <person name="Qian W."/>
            <person name="Wang M."/>
            <person name="Huang Q."/>
            <person name="Li B."/>
            <person name="Xuan Z."/>
            <person name="Cao J."/>
            <person name="Asan"/>
            <person name="Wu Z."/>
            <person name="Zhang J."/>
            <person name="Cai Q."/>
            <person name="Bai Y."/>
            <person name="Zhao B."/>
            <person name="Han Y."/>
            <person name="Li Y."/>
            <person name="Li X."/>
            <person name="Wang S."/>
            <person name="Shi Q."/>
            <person name="Liu S."/>
            <person name="Cho W.K."/>
            <person name="Kim J.Y."/>
            <person name="Xu Y."/>
            <person name="Heller-Uszynska K."/>
            <person name="Miao H."/>
            <person name="Cheng Z."/>
            <person name="Zhang S."/>
            <person name="Wu J."/>
            <person name="Yang Y."/>
            <person name="Kang H."/>
            <person name="Li M."/>
            <person name="Liang H."/>
            <person name="Ren X."/>
            <person name="Shi Z."/>
            <person name="Wen M."/>
            <person name="Jian M."/>
            <person name="Yang H."/>
            <person name="Zhang G."/>
            <person name="Yang Z."/>
            <person name="Chen R."/>
            <person name="Liu S."/>
            <person name="Li J."/>
            <person name="Ma L."/>
            <person name="Liu H."/>
            <person name="Zhou Y."/>
            <person name="Zhao J."/>
            <person name="Fang X."/>
            <person name="Li G."/>
            <person name="Fang L."/>
            <person name="Li Y."/>
            <person name="Liu D."/>
            <person name="Zheng H."/>
            <person name="Zhang Y."/>
            <person name="Qin N."/>
            <person name="Li Z."/>
            <person name="Yang G."/>
            <person name="Yang S."/>
            <person name="Bolund L."/>
            <person name="Kristiansen K."/>
            <person name="Zheng H."/>
            <person name="Li S."/>
            <person name="Zhang X."/>
            <person name="Yang H."/>
            <person name="Wang J."/>
            <person name="Sun R."/>
            <person name="Zhang B."/>
            <person name="Jiang S."/>
            <person name="Wang J."/>
            <person name="Du Y."/>
            <person name="Li S."/>
        </authorList>
    </citation>
    <scope>NUCLEOTIDE SEQUENCE [LARGE SCALE GENOMIC DNA]</scope>
    <source>
        <strain evidence="4">cv. 9930</strain>
    </source>
</reference>
<dbReference type="PROSITE" id="PS51011">
    <property type="entry name" value="ARID"/>
    <property type="match status" value="1"/>
</dbReference>
<feature type="region of interest" description="Disordered" evidence="1">
    <location>
        <begin position="460"/>
        <end position="480"/>
    </location>
</feature>
<evidence type="ECO:0000313" key="4">
    <source>
        <dbReference type="Proteomes" id="UP000029981"/>
    </source>
</evidence>
<dbReference type="eggNOG" id="ENOG502QVAG">
    <property type="taxonomic scope" value="Eukaryota"/>
</dbReference>
<keyword evidence="4" id="KW-1185">Reference proteome</keyword>
<reference evidence="3 4" key="4">
    <citation type="journal article" date="2011" name="BMC Genomics">
        <title>RNA-Seq improves annotation of protein-coding genes in the cucumber genome.</title>
        <authorList>
            <person name="Li Z."/>
            <person name="Zhang Z."/>
            <person name="Yan P."/>
            <person name="Huang S."/>
            <person name="Fei Z."/>
            <person name="Lin K."/>
        </authorList>
    </citation>
    <scope>NUCLEOTIDE SEQUENCE [LARGE SCALE GENOMIC DNA]</scope>
    <source>
        <strain evidence="4">cv. 9930</strain>
    </source>
</reference>
<dbReference type="InterPro" id="IPR001606">
    <property type="entry name" value="ARID_dom"/>
</dbReference>
<accession>A0A0A0KZM1</accession>
<organism evidence="3 4">
    <name type="scientific">Cucumis sativus</name>
    <name type="common">Cucumber</name>
    <dbReference type="NCBI Taxonomy" id="3659"/>
    <lineage>
        <taxon>Eukaryota</taxon>
        <taxon>Viridiplantae</taxon>
        <taxon>Streptophyta</taxon>
        <taxon>Embryophyta</taxon>
        <taxon>Tracheophyta</taxon>
        <taxon>Spermatophyta</taxon>
        <taxon>Magnoliopsida</taxon>
        <taxon>eudicotyledons</taxon>
        <taxon>Gunneridae</taxon>
        <taxon>Pentapetalae</taxon>
        <taxon>rosids</taxon>
        <taxon>fabids</taxon>
        <taxon>Cucurbitales</taxon>
        <taxon>Cucurbitaceae</taxon>
        <taxon>Benincaseae</taxon>
        <taxon>Cucumis</taxon>
    </lineage>
</organism>
<dbReference type="SMART" id="SM00501">
    <property type="entry name" value="BRIGHT"/>
    <property type="match status" value="1"/>
</dbReference>
<dbReference type="Pfam" id="PF01388">
    <property type="entry name" value="ARID"/>
    <property type="match status" value="1"/>
</dbReference>
<dbReference type="SMART" id="SM01014">
    <property type="entry name" value="ARID"/>
    <property type="match status" value="1"/>
</dbReference>
<dbReference type="SUPFAM" id="SSF46774">
    <property type="entry name" value="ARID-like"/>
    <property type="match status" value="1"/>
</dbReference>
<dbReference type="InterPro" id="IPR036431">
    <property type="entry name" value="ARID_dom_sf"/>
</dbReference>
<evidence type="ECO:0000259" key="2">
    <source>
        <dbReference type="PROSITE" id="PS51011"/>
    </source>
</evidence>
<dbReference type="GO" id="GO:0000118">
    <property type="term" value="C:histone deacetylase complex"/>
    <property type="evidence" value="ECO:0007669"/>
    <property type="project" value="EnsemblPlants"/>
</dbReference>
<dbReference type="Gene3D" id="1.10.150.60">
    <property type="entry name" value="ARID DNA-binding domain"/>
    <property type="match status" value="1"/>
</dbReference>
<dbReference type="KEGG" id="csv:101219426"/>
<dbReference type="GO" id="GO:0003677">
    <property type="term" value="F:DNA binding"/>
    <property type="evidence" value="ECO:0007669"/>
    <property type="project" value="InterPro"/>
</dbReference>
<evidence type="ECO:0000256" key="1">
    <source>
        <dbReference type="SAM" id="MobiDB-lite"/>
    </source>
</evidence>
<dbReference type="OrthoDB" id="1938591at2759"/>
<name>A0A0A0KZM1_CUCSA</name>
<proteinExistence type="predicted"/>
<protein>
    <recommendedName>
        <fullName evidence="2">ARID domain-containing protein</fullName>
    </recommendedName>
</protein>
<reference evidence="3 4" key="3">
    <citation type="journal article" date="2010" name="BMC Genomics">
        <title>Transcriptome sequencing and comparative analysis of cucumber flowers with different sex types.</title>
        <authorList>
            <person name="Guo S."/>
            <person name="Zheng Y."/>
            <person name="Joung J.G."/>
            <person name="Liu S."/>
            <person name="Zhang Z."/>
            <person name="Crasta O.R."/>
            <person name="Sobral B.W."/>
            <person name="Xu Y."/>
            <person name="Huang S."/>
            <person name="Fei Z."/>
        </authorList>
    </citation>
    <scope>NUCLEOTIDE SEQUENCE [LARGE SCALE GENOMIC DNA]</scope>
    <source>
        <strain evidence="4">cv. 9930</strain>
    </source>
</reference>
<dbReference type="Proteomes" id="UP000029981">
    <property type="component" value="Chromosome 4"/>
</dbReference>
<dbReference type="OMA" id="ECWIQVT"/>
<dbReference type="PANTHER" id="PTHR46410">
    <property type="entry name" value="AT-RICH INTERACTIVE DOMAIN-CONTAINING PROTEIN 2"/>
    <property type="match status" value="1"/>
</dbReference>
<dbReference type="Gramene" id="KGN53331">
    <property type="protein sequence ID" value="KGN53331"/>
    <property type="gene ID" value="Csa_4G047920"/>
</dbReference>
<dbReference type="EMBL" id="CM002925">
    <property type="protein sequence ID" value="KGN53331.1"/>
    <property type="molecule type" value="Genomic_DNA"/>
</dbReference>
<dbReference type="AlphaFoldDB" id="A0A0A0KZM1"/>
<reference evidence="3 4" key="2">
    <citation type="journal article" date="2009" name="PLoS ONE">
        <title>An integrated genetic and cytogenetic map of the cucumber genome.</title>
        <authorList>
            <person name="Ren Y."/>
            <person name="Zhang Z."/>
            <person name="Liu J."/>
            <person name="Staub J.E."/>
            <person name="Han Y."/>
            <person name="Cheng Z."/>
            <person name="Li X."/>
            <person name="Lu J."/>
            <person name="Miao H."/>
            <person name="Kang H."/>
            <person name="Xie B."/>
            <person name="Gu X."/>
            <person name="Wang X."/>
            <person name="Du Y."/>
            <person name="Jin W."/>
            <person name="Huang S."/>
        </authorList>
    </citation>
    <scope>NUCLEOTIDE SEQUENCE [LARGE SCALE GENOMIC DNA]</scope>
    <source>
        <strain evidence="4">cv. 9930</strain>
    </source>
</reference>
<dbReference type="CDD" id="cd16100">
    <property type="entry name" value="ARID"/>
    <property type="match status" value="1"/>
</dbReference>
<dbReference type="PANTHER" id="PTHR46410:SF18">
    <property type="entry name" value="AT-RICH INTERACTIVE DOMAIN-CONTAINING PROTEIN 2"/>
    <property type="match status" value="1"/>
</dbReference>
<feature type="domain" description="ARID" evidence="2">
    <location>
        <begin position="49"/>
        <end position="142"/>
    </location>
</feature>
<gene>
    <name evidence="3" type="ORF">Csa_4G047920</name>
</gene>